<dbReference type="SUPFAM" id="SSF52821">
    <property type="entry name" value="Rhodanese/Cell cycle control phosphatase"/>
    <property type="match status" value="2"/>
</dbReference>
<dbReference type="SMART" id="SM00450">
    <property type="entry name" value="RHOD"/>
    <property type="match status" value="2"/>
</dbReference>
<dbReference type="Pfam" id="PF00581">
    <property type="entry name" value="Rhodanese"/>
    <property type="match status" value="2"/>
</dbReference>
<reference evidence="5" key="2">
    <citation type="submission" date="2020-09" db="EMBL/GenBank/DDBJ databases">
        <title>Genome sequence of Vibrio parahaemolyticus isolates.</title>
        <authorList>
            <person name="Hammerl J.A."/>
            <person name="Strauch E."/>
        </authorList>
    </citation>
    <scope>NUCLEOTIDE SEQUENCE</scope>
    <source>
        <strain evidence="5">17-VB00146</strain>
    </source>
</reference>
<keyword evidence="1" id="KW-0677">Repeat</keyword>
<accession>A0A072GCT8</accession>
<dbReference type="Proteomes" id="UP001156560">
    <property type="component" value="Chromosome 1"/>
</dbReference>
<dbReference type="InterPro" id="IPR001307">
    <property type="entry name" value="Thiosulphate_STrfase_CS"/>
</dbReference>
<feature type="domain" description="Rhodanese" evidence="4">
    <location>
        <begin position="205"/>
        <end position="317"/>
    </location>
</feature>
<dbReference type="EMBL" id="CP114194">
    <property type="protein sequence ID" value="WAT91332.1"/>
    <property type="molecule type" value="Genomic_DNA"/>
</dbReference>
<dbReference type="GeneID" id="1188705"/>
<dbReference type="InterPro" id="IPR001763">
    <property type="entry name" value="Rhodanese-like_dom"/>
</dbReference>
<evidence type="ECO:0000313" key="6">
    <source>
        <dbReference type="EMBL" id="NMU28165.1"/>
    </source>
</evidence>
<dbReference type="PROSITE" id="PS00683">
    <property type="entry name" value="RHODANESE_2"/>
    <property type="match status" value="1"/>
</dbReference>
<dbReference type="CDD" id="cd01449">
    <property type="entry name" value="TST_Repeat_2"/>
    <property type="match status" value="1"/>
</dbReference>
<keyword evidence="2 6" id="KW-0808">Transferase</keyword>
<feature type="chain" id="PRO_5015027859" description="Sulfurtransferase" evidence="3">
    <location>
        <begin position="22"/>
        <end position="327"/>
    </location>
</feature>
<evidence type="ECO:0000259" key="4">
    <source>
        <dbReference type="PROSITE" id="PS50206"/>
    </source>
</evidence>
<dbReference type="OrthoDB" id="9781034at2"/>
<protein>
    <recommendedName>
        <fullName evidence="2">Sulfurtransferase</fullName>
    </recommendedName>
</protein>
<dbReference type="Proteomes" id="UP000726777">
    <property type="component" value="Unassembled WGS sequence"/>
</dbReference>
<dbReference type="RefSeq" id="WP_005462348.1">
    <property type="nucleotide sequence ID" value="NZ_CANUHV010000001.1"/>
</dbReference>
<sequence>MKKSTIALGVLAAVAAVGYSAYNTMFSAEAVIVDAAAQEQKFTQYAHPEHFISAQQLKSLMDGDKDVVVIGALNPIKPDSPISGSYTMWRNDYSATEDAYDFGGMSNSTEEMETILGSFGATTDSTIVVYAAGSHHDAARLYWQIHNLGHQDVRYLDGGLNAWMGAGYPTGSANQSVAAVEYNAPNTQQENNALATLDMVIAAQNNPDWVILDTRGNDEFNGEVAVSGAYGPGTIPSSVHINWTKALNEDTTLKSAEELQALYGDIIKGKKVIAYCQSGVRSAHTTMILTEVLGAEGVYNYDGSWIEYSHAHYEQKNPEVNVINGKS</sequence>
<dbReference type="Proteomes" id="UP000555836">
    <property type="component" value="Unassembled WGS sequence"/>
</dbReference>
<evidence type="ECO:0000313" key="8">
    <source>
        <dbReference type="Proteomes" id="UP000555836"/>
    </source>
</evidence>
<reference evidence="7" key="3">
    <citation type="submission" date="2022-12" db="EMBL/GenBank/DDBJ databases">
        <title>Vibrio parahaemolyticus become highly virulent by producing novel Tc toxins.</title>
        <authorList>
            <person name="Yang F."/>
            <person name="You Y."/>
            <person name="Lai Q."/>
            <person name="Xu L."/>
            <person name="Li F."/>
        </authorList>
    </citation>
    <scope>NUCLEOTIDE SEQUENCE</scope>
    <source>
        <strain evidence="7">Vp-HL-202005</strain>
    </source>
</reference>
<dbReference type="AlphaFoldDB" id="A0A072GCT8"/>
<gene>
    <name evidence="6" type="ORF">HKB21_21370</name>
    <name evidence="5" type="ORF">IB292_19680</name>
    <name evidence="7" type="ORF">O1Q84_05800</name>
</gene>
<evidence type="ECO:0000256" key="1">
    <source>
        <dbReference type="ARBA" id="ARBA00022737"/>
    </source>
</evidence>
<organism evidence="6 8">
    <name type="scientific">Vibrio parahaemolyticus</name>
    <dbReference type="NCBI Taxonomy" id="670"/>
    <lineage>
        <taxon>Bacteria</taxon>
        <taxon>Pseudomonadati</taxon>
        <taxon>Pseudomonadota</taxon>
        <taxon>Gammaproteobacteria</taxon>
        <taxon>Vibrionales</taxon>
        <taxon>Vibrionaceae</taxon>
        <taxon>Vibrio</taxon>
    </lineage>
</organism>
<feature type="domain" description="Rhodanese" evidence="4">
    <location>
        <begin position="108"/>
        <end position="172"/>
    </location>
</feature>
<dbReference type="PROSITE" id="PS50206">
    <property type="entry name" value="RHODANESE_3"/>
    <property type="match status" value="2"/>
</dbReference>
<dbReference type="GO" id="GO:0004792">
    <property type="term" value="F:thiosulfate-cyanide sulfurtransferase activity"/>
    <property type="evidence" value="ECO:0007669"/>
    <property type="project" value="InterPro"/>
</dbReference>
<dbReference type="EMBL" id="JACVHL010000023">
    <property type="protein sequence ID" value="MCC3807238.1"/>
    <property type="molecule type" value="Genomic_DNA"/>
</dbReference>
<reference evidence="6 8" key="1">
    <citation type="submission" date="2020-04" db="EMBL/GenBank/DDBJ databases">
        <title>Whole-genome sequencing of Vibrio spp. from China reveals different genetic environments of blaCTX-M-14 among diverse lineages.</title>
        <authorList>
            <person name="Zheng Z."/>
            <person name="Ye L."/>
            <person name="Chen S."/>
        </authorList>
    </citation>
    <scope>NUCLEOTIDE SEQUENCE [LARGE SCALE GENOMIC DNA]</scope>
    <source>
        <strain evidence="6 8">Vb0574</strain>
    </source>
</reference>
<dbReference type="InterPro" id="IPR051126">
    <property type="entry name" value="Thiosulfate_sulfurtransferase"/>
</dbReference>
<keyword evidence="3" id="KW-0732">Signal</keyword>
<dbReference type="PANTHER" id="PTHR43855">
    <property type="entry name" value="THIOSULFATE SULFURTRANSFERASE"/>
    <property type="match status" value="1"/>
</dbReference>
<evidence type="ECO:0000256" key="2">
    <source>
        <dbReference type="RuleBase" id="RU000507"/>
    </source>
</evidence>
<dbReference type="PANTHER" id="PTHR43855:SF1">
    <property type="entry name" value="THIOSULFATE SULFURTRANSFERASE"/>
    <property type="match status" value="1"/>
</dbReference>
<dbReference type="Gene3D" id="3.40.250.10">
    <property type="entry name" value="Rhodanese-like domain"/>
    <property type="match status" value="2"/>
</dbReference>
<evidence type="ECO:0000313" key="5">
    <source>
        <dbReference type="EMBL" id="MCC3807238.1"/>
    </source>
</evidence>
<evidence type="ECO:0000256" key="3">
    <source>
        <dbReference type="SAM" id="SignalP"/>
    </source>
</evidence>
<feature type="signal peptide" evidence="3">
    <location>
        <begin position="1"/>
        <end position="21"/>
    </location>
</feature>
<dbReference type="InterPro" id="IPR036873">
    <property type="entry name" value="Rhodanese-like_dom_sf"/>
</dbReference>
<evidence type="ECO:0000313" key="7">
    <source>
        <dbReference type="EMBL" id="WAT91332.1"/>
    </source>
</evidence>
<dbReference type="EMBL" id="JABCLD010001917">
    <property type="protein sequence ID" value="NMU28165.1"/>
    <property type="molecule type" value="Genomic_DNA"/>
</dbReference>
<name>A0A072GCT8_VIBPH</name>
<dbReference type="CDD" id="cd01448">
    <property type="entry name" value="TST_Repeat_1"/>
    <property type="match status" value="1"/>
</dbReference>
<proteinExistence type="predicted"/>
<dbReference type="OMA" id="WIEYSHA"/>